<organism evidence="3 4">
    <name type="scientific">Halopelagius fulvigenes</name>
    <dbReference type="NCBI Taxonomy" id="1198324"/>
    <lineage>
        <taxon>Archaea</taxon>
        <taxon>Methanobacteriati</taxon>
        <taxon>Methanobacteriota</taxon>
        <taxon>Stenosarchaea group</taxon>
        <taxon>Halobacteria</taxon>
        <taxon>Halobacteriales</taxon>
        <taxon>Haloferacaceae</taxon>
    </lineage>
</organism>
<feature type="domain" description="Prephenate/arogenate dehydrogenase" evidence="2">
    <location>
        <begin position="1"/>
        <end position="256"/>
    </location>
</feature>
<dbReference type="PANTHER" id="PTHR21363">
    <property type="entry name" value="PREPHENATE DEHYDROGENASE"/>
    <property type="match status" value="1"/>
</dbReference>
<name>A0ABD5TZH9_9EURY</name>
<dbReference type="SUPFAM" id="SSF51735">
    <property type="entry name" value="NAD(P)-binding Rossmann-fold domains"/>
    <property type="match status" value="1"/>
</dbReference>
<accession>A0ABD5TZH9</accession>
<dbReference type="PANTHER" id="PTHR21363:SF0">
    <property type="entry name" value="PREPHENATE DEHYDROGENASE [NADP(+)]"/>
    <property type="match status" value="1"/>
</dbReference>
<dbReference type="PROSITE" id="PS51176">
    <property type="entry name" value="PDH_ADH"/>
    <property type="match status" value="1"/>
</dbReference>
<dbReference type="InterPro" id="IPR008927">
    <property type="entry name" value="6-PGluconate_DH-like_C_sf"/>
</dbReference>
<dbReference type="EMBL" id="JBHSXH010000015">
    <property type="protein sequence ID" value="MFC6825810.1"/>
    <property type="molecule type" value="Genomic_DNA"/>
</dbReference>
<keyword evidence="4" id="KW-1185">Reference proteome</keyword>
<dbReference type="Pfam" id="PF02153">
    <property type="entry name" value="PDH_N"/>
    <property type="match status" value="1"/>
</dbReference>
<evidence type="ECO:0000313" key="4">
    <source>
        <dbReference type="Proteomes" id="UP001596408"/>
    </source>
</evidence>
<sequence>MEVLVVGAGAMGRWAGETLAAEFDVAYADRDPEAAARAAAEAGGRAVSLDAEESFDAVCLAVPISAVREAVRAHAPKAERAVADVTGVMDAPVAAMRAAAPDRERVSLHPLFAPENAPGNVAVVADAPGPVSDAILGAIADAGNEVFETTATEHDAAMETVQAGAHAAILAYALAAEDVREEFATPISAGLEELVEAVTTGTPRVYREIQESFPGADRVAEAARRVADADGEAFEDLYEEAAGDGAFGSGSGGERR</sequence>
<dbReference type="InterPro" id="IPR036291">
    <property type="entry name" value="NAD(P)-bd_dom_sf"/>
</dbReference>
<dbReference type="Gene3D" id="3.40.50.720">
    <property type="entry name" value="NAD(P)-binding Rossmann-like Domain"/>
    <property type="match status" value="1"/>
</dbReference>
<dbReference type="InterPro" id="IPR046826">
    <property type="entry name" value="PDH_N"/>
</dbReference>
<dbReference type="Proteomes" id="UP001596408">
    <property type="component" value="Unassembled WGS sequence"/>
</dbReference>
<proteinExistence type="predicted"/>
<dbReference type="GO" id="GO:0008977">
    <property type="term" value="F:prephenate dehydrogenase (NAD+) activity"/>
    <property type="evidence" value="ECO:0007669"/>
    <property type="project" value="UniProtKB-ARBA"/>
</dbReference>
<evidence type="ECO:0000259" key="2">
    <source>
        <dbReference type="PROSITE" id="PS51176"/>
    </source>
</evidence>
<dbReference type="InterPro" id="IPR003099">
    <property type="entry name" value="Prephen_DH"/>
</dbReference>
<protein>
    <submittedName>
        <fullName evidence="3">Prephenate dehydrogenase/arogenate dehydrogenase family protein</fullName>
    </submittedName>
</protein>
<gene>
    <name evidence="3" type="ORF">ACFQEV_12515</name>
</gene>
<dbReference type="InterPro" id="IPR050812">
    <property type="entry name" value="Preph/Arog_dehydrog"/>
</dbReference>
<keyword evidence="1" id="KW-0560">Oxidoreductase</keyword>
<reference evidence="3 4" key="1">
    <citation type="journal article" date="2019" name="Int. J. Syst. Evol. Microbiol.">
        <title>The Global Catalogue of Microorganisms (GCM) 10K type strain sequencing project: providing services to taxonomists for standard genome sequencing and annotation.</title>
        <authorList>
            <consortium name="The Broad Institute Genomics Platform"/>
            <consortium name="The Broad Institute Genome Sequencing Center for Infectious Disease"/>
            <person name="Wu L."/>
            <person name="Ma J."/>
        </authorList>
    </citation>
    <scope>NUCLEOTIDE SEQUENCE [LARGE SCALE GENOMIC DNA]</scope>
    <source>
        <strain evidence="3 4">YIM 94188</strain>
    </source>
</reference>
<dbReference type="RefSeq" id="WP_379696456.1">
    <property type="nucleotide sequence ID" value="NZ_JBHSXH010000015.1"/>
</dbReference>
<comment type="caution">
    <text evidence="3">The sequence shown here is derived from an EMBL/GenBank/DDBJ whole genome shotgun (WGS) entry which is preliminary data.</text>
</comment>
<dbReference type="AlphaFoldDB" id="A0ABD5TZH9"/>
<evidence type="ECO:0000256" key="1">
    <source>
        <dbReference type="ARBA" id="ARBA00023002"/>
    </source>
</evidence>
<dbReference type="SUPFAM" id="SSF48179">
    <property type="entry name" value="6-phosphogluconate dehydrogenase C-terminal domain-like"/>
    <property type="match status" value="1"/>
</dbReference>
<evidence type="ECO:0000313" key="3">
    <source>
        <dbReference type="EMBL" id="MFC6825810.1"/>
    </source>
</evidence>